<accession>A0A9P8YEP4</accession>
<evidence type="ECO:0000313" key="7">
    <source>
        <dbReference type="Proteomes" id="UP000756346"/>
    </source>
</evidence>
<evidence type="ECO:0000256" key="3">
    <source>
        <dbReference type="ARBA" id="ARBA00023002"/>
    </source>
</evidence>
<dbReference type="AlphaFoldDB" id="A0A9P8YEP4"/>
<dbReference type="SUPFAM" id="SSF48179">
    <property type="entry name" value="6-phosphogluconate dehydrogenase C-terminal domain-like"/>
    <property type="match status" value="1"/>
</dbReference>
<keyword evidence="3" id="KW-0560">Oxidoreductase</keyword>
<evidence type="ECO:0000259" key="5">
    <source>
        <dbReference type="Pfam" id="PF08546"/>
    </source>
</evidence>
<comment type="similarity">
    <text evidence="1">Belongs to the ketopantoate reductase family.</text>
</comment>
<dbReference type="Pfam" id="PF08546">
    <property type="entry name" value="ApbA_C"/>
    <property type="match status" value="1"/>
</dbReference>
<dbReference type="PANTHER" id="PTHR43765">
    <property type="entry name" value="2-DEHYDROPANTOATE 2-REDUCTASE-RELATED"/>
    <property type="match status" value="1"/>
</dbReference>
<keyword evidence="2" id="KW-0521">NADP</keyword>
<dbReference type="InterPro" id="IPR008927">
    <property type="entry name" value="6-PGluconate_DH-like_C_sf"/>
</dbReference>
<dbReference type="GeneID" id="70179018"/>
<feature type="domain" description="Ketopantoate reductase C-terminal" evidence="5">
    <location>
        <begin position="259"/>
        <end position="414"/>
    </location>
</feature>
<dbReference type="InterPro" id="IPR036291">
    <property type="entry name" value="NAD(P)-bd_dom_sf"/>
</dbReference>
<organism evidence="6 7">
    <name type="scientific">Microdochium trichocladiopsis</name>
    <dbReference type="NCBI Taxonomy" id="1682393"/>
    <lineage>
        <taxon>Eukaryota</taxon>
        <taxon>Fungi</taxon>
        <taxon>Dikarya</taxon>
        <taxon>Ascomycota</taxon>
        <taxon>Pezizomycotina</taxon>
        <taxon>Sordariomycetes</taxon>
        <taxon>Xylariomycetidae</taxon>
        <taxon>Xylariales</taxon>
        <taxon>Microdochiaceae</taxon>
        <taxon>Microdochium</taxon>
    </lineage>
</organism>
<evidence type="ECO:0000256" key="1">
    <source>
        <dbReference type="ARBA" id="ARBA00007870"/>
    </source>
</evidence>
<dbReference type="InterPro" id="IPR013328">
    <property type="entry name" value="6PGD_dom2"/>
</dbReference>
<dbReference type="GO" id="GO:0005739">
    <property type="term" value="C:mitochondrion"/>
    <property type="evidence" value="ECO:0007669"/>
    <property type="project" value="TreeGrafter"/>
</dbReference>
<dbReference type="Gene3D" id="1.10.1040.10">
    <property type="entry name" value="N-(1-d-carboxylethyl)-l-norvaline Dehydrogenase, domain 2"/>
    <property type="match status" value="1"/>
</dbReference>
<dbReference type="InterPro" id="IPR013752">
    <property type="entry name" value="KPA_reductase"/>
</dbReference>
<keyword evidence="7" id="KW-1185">Reference proteome</keyword>
<evidence type="ECO:0000256" key="2">
    <source>
        <dbReference type="ARBA" id="ARBA00022857"/>
    </source>
</evidence>
<dbReference type="SUPFAM" id="SSF51735">
    <property type="entry name" value="NAD(P)-binding Rossmann-fold domains"/>
    <property type="match status" value="1"/>
</dbReference>
<dbReference type="Gene3D" id="3.40.50.720">
    <property type="entry name" value="NAD(P)-binding Rossmann-like Domain"/>
    <property type="match status" value="1"/>
</dbReference>
<feature type="domain" description="Ketopantoate reductase N-terminal" evidence="4">
    <location>
        <begin position="49"/>
        <end position="222"/>
    </location>
</feature>
<dbReference type="GO" id="GO:0008677">
    <property type="term" value="F:2-dehydropantoate 2-reductase activity"/>
    <property type="evidence" value="ECO:0007669"/>
    <property type="project" value="TreeGrafter"/>
</dbReference>
<comment type="caution">
    <text evidence="6">The sequence shown here is derived from an EMBL/GenBank/DDBJ whole genome shotgun (WGS) entry which is preliminary data.</text>
</comment>
<dbReference type="PANTHER" id="PTHR43765:SF2">
    <property type="entry name" value="2-DEHYDROPANTOATE 2-REDUCTASE"/>
    <property type="match status" value="1"/>
</dbReference>
<evidence type="ECO:0000259" key="4">
    <source>
        <dbReference type="Pfam" id="PF02558"/>
    </source>
</evidence>
<dbReference type="GO" id="GO:0050661">
    <property type="term" value="F:NADP binding"/>
    <property type="evidence" value="ECO:0007669"/>
    <property type="project" value="TreeGrafter"/>
</dbReference>
<name>A0A9P8YEP4_9PEZI</name>
<dbReference type="Proteomes" id="UP000756346">
    <property type="component" value="Unassembled WGS sequence"/>
</dbReference>
<gene>
    <name evidence="6" type="ORF">B0I36DRAFT_236522</name>
</gene>
<sequence>MTIRSLSSRSSSTQLYAWTLANLDDRLQGSRFLTDRRPAATPHTNEQRIYILGIGNVGRLFAACLAKLEARLPITLVVNRLELLQEWAKSPGVEMVRNGTSQRITEFDIEWWTDQPPPQGPIREPASGQTINNLIITTKASQALPQVDRLLPYLDQSSTIAFAQNGMCKLWPPLGAIYVKDRFPPGSEPSWLACVVTHGVTSLGPFKSLHASPAGVMVGSVSNSKSGPATSSSNFLSRQLCNAPDLEAKSVSQQQLWIAQLEKLAVNIVINPLTAILNCKNGEILVDRGDDLPKLIRTLLSETSQVFQALVEDASSESVLVDDDTRHESQCDSARLAMARAALIKRFSPDNLMAIVYSVGAKVAENTSSMLQDTLCGKPTEIHDLNGWLIETQKALCAGKSRLPVNQALIDLVTRGEKLGRKELCDYLLSFSPQ</sequence>
<dbReference type="InterPro" id="IPR050838">
    <property type="entry name" value="Ketopantoate_reductase"/>
</dbReference>
<dbReference type="EMBL" id="JAGTJQ010000002">
    <property type="protein sequence ID" value="KAH7038075.1"/>
    <property type="molecule type" value="Genomic_DNA"/>
</dbReference>
<dbReference type="OrthoDB" id="73846at2759"/>
<protein>
    <submittedName>
        <fullName evidence="6">Ketopantoate reductase PanE/ApbA C terminal-domain-containing protein</fullName>
    </submittedName>
</protein>
<dbReference type="RefSeq" id="XP_046017196.1">
    <property type="nucleotide sequence ID" value="XM_046149472.1"/>
</dbReference>
<reference evidence="6" key="1">
    <citation type="journal article" date="2021" name="Nat. Commun.">
        <title>Genetic determinants of endophytism in the Arabidopsis root mycobiome.</title>
        <authorList>
            <person name="Mesny F."/>
            <person name="Miyauchi S."/>
            <person name="Thiergart T."/>
            <person name="Pickel B."/>
            <person name="Atanasova L."/>
            <person name="Karlsson M."/>
            <person name="Huettel B."/>
            <person name="Barry K.W."/>
            <person name="Haridas S."/>
            <person name="Chen C."/>
            <person name="Bauer D."/>
            <person name="Andreopoulos W."/>
            <person name="Pangilinan J."/>
            <person name="LaButti K."/>
            <person name="Riley R."/>
            <person name="Lipzen A."/>
            <person name="Clum A."/>
            <person name="Drula E."/>
            <person name="Henrissat B."/>
            <person name="Kohler A."/>
            <person name="Grigoriev I.V."/>
            <person name="Martin F.M."/>
            <person name="Hacquard S."/>
        </authorList>
    </citation>
    <scope>NUCLEOTIDE SEQUENCE</scope>
    <source>
        <strain evidence="6">MPI-CAGE-CH-0230</strain>
    </source>
</reference>
<dbReference type="Pfam" id="PF02558">
    <property type="entry name" value="ApbA"/>
    <property type="match status" value="1"/>
</dbReference>
<proteinExistence type="inferred from homology"/>
<evidence type="ECO:0000313" key="6">
    <source>
        <dbReference type="EMBL" id="KAH7038075.1"/>
    </source>
</evidence>
<dbReference type="InterPro" id="IPR013332">
    <property type="entry name" value="KPR_N"/>
</dbReference>